<keyword evidence="4" id="KW-0732">Signal</keyword>
<dbReference type="EC" id="3.2.1.21" evidence="3"/>
<accession>A0A0B6TR37</accession>
<evidence type="ECO:0000256" key="5">
    <source>
        <dbReference type="ARBA" id="ARBA00022801"/>
    </source>
</evidence>
<dbReference type="Gene3D" id="3.20.20.300">
    <property type="entry name" value="Glycoside hydrolase, family 3, N-terminal domain"/>
    <property type="match status" value="1"/>
</dbReference>
<dbReference type="Gene3D" id="3.40.50.1700">
    <property type="entry name" value="Glycoside hydrolase family 3 C-terminal domain"/>
    <property type="match status" value="1"/>
</dbReference>
<comment type="catalytic activity">
    <reaction evidence="1">
        <text>Hydrolysis of terminal, non-reducing beta-D-glucosyl residues with release of beta-D-glucose.</text>
        <dbReference type="EC" id="3.2.1.21"/>
    </reaction>
</comment>
<dbReference type="HOGENOM" id="CLU_004542_8_2_11"/>
<comment type="similarity">
    <text evidence="2">Belongs to the glycosyl hydrolase 3 family.</text>
</comment>
<protein>
    <recommendedName>
        <fullName evidence="3">beta-glucosidase</fullName>
        <ecNumber evidence="3">3.2.1.21</ecNumber>
    </recommendedName>
</protein>
<dbReference type="OrthoDB" id="3187421at2"/>
<evidence type="ECO:0000256" key="4">
    <source>
        <dbReference type="ARBA" id="ARBA00022729"/>
    </source>
</evidence>
<evidence type="ECO:0000256" key="2">
    <source>
        <dbReference type="ARBA" id="ARBA00005336"/>
    </source>
</evidence>
<dbReference type="Proteomes" id="UP000031928">
    <property type="component" value="Chromosome"/>
</dbReference>
<evidence type="ECO:0000259" key="7">
    <source>
        <dbReference type="Pfam" id="PF00933"/>
    </source>
</evidence>
<organism evidence="8 9">
    <name type="scientific">Corynebacterium marinum DSM 44953</name>
    <dbReference type="NCBI Taxonomy" id="1224162"/>
    <lineage>
        <taxon>Bacteria</taxon>
        <taxon>Bacillati</taxon>
        <taxon>Actinomycetota</taxon>
        <taxon>Actinomycetes</taxon>
        <taxon>Mycobacteriales</taxon>
        <taxon>Corynebacteriaceae</taxon>
        <taxon>Corynebacterium</taxon>
    </lineage>
</organism>
<dbReference type="AlphaFoldDB" id="A0A0B6TR37"/>
<dbReference type="PRINTS" id="PR00133">
    <property type="entry name" value="GLHYDRLASE3"/>
</dbReference>
<evidence type="ECO:0000256" key="1">
    <source>
        <dbReference type="ARBA" id="ARBA00000448"/>
    </source>
</evidence>
<evidence type="ECO:0000256" key="3">
    <source>
        <dbReference type="ARBA" id="ARBA00012744"/>
    </source>
</evidence>
<dbReference type="GO" id="GO:0009251">
    <property type="term" value="P:glucan catabolic process"/>
    <property type="evidence" value="ECO:0007669"/>
    <property type="project" value="TreeGrafter"/>
</dbReference>
<dbReference type="STRING" id="1224162.B840_05605"/>
<reference evidence="8 9" key="1">
    <citation type="submission" date="2014-05" db="EMBL/GenBank/DDBJ databases">
        <title>Complete genome sequence of Corynebacterium marinum DSM 44953.</title>
        <authorList>
            <person name="Schaffert L."/>
            <person name="Albersmeier A."/>
            <person name="Kalinowski J."/>
            <person name="Ruckert C."/>
        </authorList>
    </citation>
    <scope>NUCLEOTIDE SEQUENCE [LARGE SCALE GENOMIC DNA]</scope>
    <source>
        <strain evidence="8 9">DSM 44953</strain>
    </source>
</reference>
<dbReference type="SUPFAM" id="SSF52279">
    <property type="entry name" value="Beta-D-glucan exohydrolase, C-terminal domain"/>
    <property type="match status" value="1"/>
</dbReference>
<gene>
    <name evidence="8" type="ORF">B840_05605</name>
</gene>
<evidence type="ECO:0000313" key="8">
    <source>
        <dbReference type="EMBL" id="AJK68734.1"/>
    </source>
</evidence>
<proteinExistence type="inferred from homology"/>
<dbReference type="Pfam" id="PF00933">
    <property type="entry name" value="Glyco_hydro_3"/>
    <property type="match status" value="1"/>
</dbReference>
<dbReference type="KEGG" id="cmq:B840_05605"/>
<dbReference type="InterPro" id="IPR051915">
    <property type="entry name" value="Cellulose_Degrad_GH3"/>
</dbReference>
<dbReference type="PANTHER" id="PTHR30620">
    <property type="entry name" value="PERIPLASMIC BETA-GLUCOSIDASE-RELATED"/>
    <property type="match status" value="1"/>
</dbReference>
<dbReference type="SUPFAM" id="SSF51445">
    <property type="entry name" value="(Trans)glycosidases"/>
    <property type="match status" value="1"/>
</dbReference>
<dbReference type="PANTHER" id="PTHR30620:SF16">
    <property type="entry name" value="LYSOSOMAL BETA GLUCOSIDASE"/>
    <property type="match status" value="1"/>
</dbReference>
<keyword evidence="6" id="KW-0326">Glycosidase</keyword>
<keyword evidence="5" id="KW-0378">Hydrolase</keyword>
<keyword evidence="9" id="KW-1185">Reference proteome</keyword>
<dbReference type="InterPro" id="IPR036881">
    <property type="entry name" value="Glyco_hydro_3_C_sf"/>
</dbReference>
<dbReference type="RefSeq" id="WP_042621324.1">
    <property type="nucleotide sequence ID" value="NZ_CP007790.1"/>
</dbReference>
<dbReference type="InterPro" id="IPR036962">
    <property type="entry name" value="Glyco_hydro_3_N_sf"/>
</dbReference>
<dbReference type="GO" id="GO:0008422">
    <property type="term" value="F:beta-glucosidase activity"/>
    <property type="evidence" value="ECO:0007669"/>
    <property type="project" value="UniProtKB-EC"/>
</dbReference>
<evidence type="ECO:0000256" key="6">
    <source>
        <dbReference type="ARBA" id="ARBA00023295"/>
    </source>
</evidence>
<feature type="domain" description="Glycoside hydrolase family 3 N-terminal" evidence="7">
    <location>
        <begin position="131"/>
        <end position="439"/>
    </location>
</feature>
<dbReference type="InterPro" id="IPR017853">
    <property type="entry name" value="GH"/>
</dbReference>
<dbReference type="EMBL" id="CP007790">
    <property type="protein sequence ID" value="AJK68734.1"/>
    <property type="molecule type" value="Genomic_DNA"/>
</dbReference>
<evidence type="ECO:0000313" key="9">
    <source>
        <dbReference type="Proteomes" id="UP000031928"/>
    </source>
</evidence>
<name>A0A0B6TR37_9CORY</name>
<dbReference type="InterPro" id="IPR001764">
    <property type="entry name" value="Glyco_hydro_3_N"/>
</dbReference>
<sequence length="674" mass="74045">MTASTPIQPTLGTRTGRLITQDGLQFRDLNGDGELNPYEDWRRSPEERAVDLVRRMTPEEKAGLMIIGSHHPGYSSFLPHAEEGQLLNPQDVWRDANPITSQPYPEPVLVTSSTDNAIHLRHQRFLICRDNLEPKDLATWTNAVQELAENSRLGIPAVFASNPRNHVALVAQFGVNESAGVFSEWPNELGLAALEDPGLMETFGEEIAKEWRAGGLHKLYGYMADVASEPRWSRFNGTFGEDVKLVTSYIGNLVRGMQGEELSESSVACTIKHFPGGGVRLDGHDPHFEWGQTNEYPTEGALERYHLPPFQAACVSGASSIMPYYAKPVNTSAAQLDEQFWQGPTTQFAEVAFAYNEVFLEELLRRRLGHRGYVNSDSGVIDAMVWGVESLTKPERFAAAVKAGTDVFSDMADPAELIRAIEQGLLSDADLNQACIRLLSEIFALGLFENPYVDPEAAETVIGGGEVAALGEKAQRQSVTLLRSSELLPLKLAREVKVYPFVTGRTLIGDVQAKLEESITRVWSGAHIVGTPEEADIALVWARPEIALFEDDREGVPLSVDPRADGVDVDRVRAIEQTVPTLLVVNFTNPWLLGEIEPDAAAVVGSFEIHPDHLIRSLAGEDGGPAGRLPMSLPASVEAIENSPRDVPGKYCGEDYPYRDRDGNVYAQGHGLRF</sequence>